<dbReference type="Proteomes" id="UP000321304">
    <property type="component" value="Unassembled WGS sequence"/>
</dbReference>
<keyword evidence="3" id="KW-1185">Reference proteome</keyword>
<dbReference type="PANTHER" id="PTHR42923">
    <property type="entry name" value="PROTOPORPHYRINOGEN OXIDASE"/>
    <property type="match status" value="1"/>
</dbReference>
<dbReference type="Pfam" id="PF13450">
    <property type="entry name" value="NAD_binding_8"/>
    <property type="match status" value="1"/>
</dbReference>
<dbReference type="GO" id="GO:0016491">
    <property type="term" value="F:oxidoreductase activity"/>
    <property type="evidence" value="ECO:0007669"/>
    <property type="project" value="InterPro"/>
</dbReference>
<accession>A0A560KV80</accession>
<dbReference type="Gene3D" id="3.50.50.60">
    <property type="entry name" value="FAD/NAD(P)-binding domain"/>
    <property type="match status" value="1"/>
</dbReference>
<evidence type="ECO:0000259" key="1">
    <source>
        <dbReference type="Pfam" id="PF01593"/>
    </source>
</evidence>
<evidence type="ECO:0000313" key="3">
    <source>
        <dbReference type="Proteomes" id="UP000321304"/>
    </source>
</evidence>
<gene>
    <name evidence="2" type="ORF">FBZ93_12384</name>
</gene>
<dbReference type="AlphaFoldDB" id="A0A560KV80"/>
<name>A0A560KV80_9BRAD</name>
<comment type="caution">
    <text evidence="2">The sequence shown here is derived from an EMBL/GenBank/DDBJ whole genome shotgun (WGS) entry which is preliminary data.</text>
</comment>
<protein>
    <submittedName>
        <fullName evidence="2">Flavin-dependent amine oxidoreductase</fullName>
    </submittedName>
</protein>
<dbReference type="OrthoDB" id="7415085at2"/>
<dbReference type="InterPro" id="IPR050464">
    <property type="entry name" value="Zeta_carotene_desat/Oxidored"/>
</dbReference>
<sequence>MGADTGVRPVKVTVLGGGVAGLAAAFELSDPRHGGRFQVTLHQLGWRLGGKCASGRDLDTALRTKEHGPHIFFGFYDNAFAVLREAYTALAADPARVFPTIEDALVAHNSLATMEQQDDGSWLPWVIDLPTLPGRPGDGLPQPQAQALDALMGIIERNATELVAQQAPGPNALHSALIFSTLATVKLQADALIKASPEGREAGTAPFAHGLKQLQGAIQAARPGLAGQSVSWRRLKILADLAIATAIGMALDNLIWPTRQSVAAANEFEYRAWLLRHGALSETANSAIVRAMYDTVFAYPGGDVNVPGNVEAGSAVLTQKGLISYRGAPSYKMRTGTGDVTAAPLYQVLVQRGVTVNFFHRVDELIPAADGTIESIRIGVQATANPGGYQPLINVKGVPAWPDRPLYNQLVQGDALREGHIDLESFWTPWVDPVPPIILSRSAGDFDAVVLAIPVGALGNLATKLTQPSWLAMLAGSSTVRTQSVQVWLNRDTGWSTGAAPVVTGYDRASIDTWLDASEVIPFEDWPAPAPVHMAILCGPLVQLGAAPPPSDHAFPGAEAAVVANGGQQFLNAAAPLWPALTSANGFDWSALTAPATSSGPLRFQAQYWGAAINPGDRYVLTLVGSSKTRLQPGASGYANLYLAGDWTDYGLNLGCFEGAVMSGLMAANAITGDPRPILRNPFDES</sequence>
<dbReference type="EMBL" id="VITY01000023">
    <property type="protein sequence ID" value="TWB87153.1"/>
    <property type="molecule type" value="Genomic_DNA"/>
</dbReference>
<dbReference type="InterPro" id="IPR036188">
    <property type="entry name" value="FAD/NAD-bd_sf"/>
</dbReference>
<evidence type="ECO:0000313" key="2">
    <source>
        <dbReference type="EMBL" id="TWB87153.1"/>
    </source>
</evidence>
<organism evidence="2 3">
    <name type="scientific">Bradyrhizobium macuxiense</name>
    <dbReference type="NCBI Taxonomy" id="1755647"/>
    <lineage>
        <taxon>Bacteria</taxon>
        <taxon>Pseudomonadati</taxon>
        <taxon>Pseudomonadota</taxon>
        <taxon>Alphaproteobacteria</taxon>
        <taxon>Hyphomicrobiales</taxon>
        <taxon>Nitrobacteraceae</taxon>
        <taxon>Bradyrhizobium</taxon>
    </lineage>
</organism>
<dbReference type="InterPro" id="IPR002937">
    <property type="entry name" value="Amino_oxidase"/>
</dbReference>
<dbReference type="RefSeq" id="WP_146992935.1">
    <property type="nucleotide sequence ID" value="NZ_VITY01000023.1"/>
</dbReference>
<reference evidence="2 3" key="1">
    <citation type="submission" date="2019-06" db="EMBL/GenBank/DDBJ databases">
        <title>Genomic Encyclopedia of Type Strains, Phase IV (KMG-V): Genome sequencing to study the core and pangenomes of soil and plant-associated prokaryotes.</title>
        <authorList>
            <person name="Whitman W."/>
        </authorList>
    </citation>
    <scope>NUCLEOTIDE SEQUENCE [LARGE SCALE GENOMIC DNA]</scope>
    <source>
        <strain evidence="2 3">BR 10355</strain>
    </source>
</reference>
<feature type="domain" description="Amine oxidase" evidence="1">
    <location>
        <begin position="601"/>
        <end position="671"/>
    </location>
</feature>
<dbReference type="Pfam" id="PF01593">
    <property type="entry name" value="Amino_oxidase"/>
    <property type="match status" value="1"/>
</dbReference>
<dbReference type="PANTHER" id="PTHR42923:SF46">
    <property type="entry name" value="AMINE OXIDASE"/>
    <property type="match status" value="1"/>
</dbReference>
<proteinExistence type="predicted"/>
<dbReference type="SUPFAM" id="SSF51905">
    <property type="entry name" value="FAD/NAD(P)-binding domain"/>
    <property type="match status" value="1"/>
</dbReference>